<dbReference type="AlphaFoldDB" id="A0A0F9LBR0"/>
<gene>
    <name evidence="1" type="ORF">LCGC14_1234510</name>
</gene>
<dbReference type="EMBL" id="LAZR01006619">
    <property type="protein sequence ID" value="KKM90843.1"/>
    <property type="molecule type" value="Genomic_DNA"/>
</dbReference>
<name>A0A0F9LBR0_9ZZZZ</name>
<proteinExistence type="predicted"/>
<evidence type="ECO:0000313" key="1">
    <source>
        <dbReference type="EMBL" id="KKM90843.1"/>
    </source>
</evidence>
<reference evidence="1" key="1">
    <citation type="journal article" date="2015" name="Nature">
        <title>Complex archaea that bridge the gap between prokaryotes and eukaryotes.</title>
        <authorList>
            <person name="Spang A."/>
            <person name="Saw J.H."/>
            <person name="Jorgensen S.L."/>
            <person name="Zaremba-Niedzwiedzka K."/>
            <person name="Martijn J."/>
            <person name="Lind A.E."/>
            <person name="van Eijk R."/>
            <person name="Schleper C."/>
            <person name="Guy L."/>
            <person name="Ettema T.J."/>
        </authorList>
    </citation>
    <scope>NUCLEOTIDE SEQUENCE</scope>
</reference>
<accession>A0A0F9LBR0</accession>
<protein>
    <submittedName>
        <fullName evidence="1">Uncharacterized protein</fullName>
    </submittedName>
</protein>
<comment type="caution">
    <text evidence="1">The sequence shown here is derived from an EMBL/GenBank/DDBJ whole genome shotgun (WGS) entry which is preliminary data.</text>
</comment>
<sequence>MKATATYPLVSGGTIEVEYDPEAPCAICGEPVISASVGGTTICPWCDMGKCRYCGVQSALVKEEIDRGRSLRSWREHMEWHKLHPTGLP</sequence>
<organism evidence="1">
    <name type="scientific">marine sediment metagenome</name>
    <dbReference type="NCBI Taxonomy" id="412755"/>
    <lineage>
        <taxon>unclassified sequences</taxon>
        <taxon>metagenomes</taxon>
        <taxon>ecological metagenomes</taxon>
    </lineage>
</organism>